<dbReference type="InterPro" id="IPR043429">
    <property type="entry name" value="ArtM/GltK/GlnP/TcyL/YhdX-like"/>
</dbReference>
<comment type="subcellular location">
    <subcellularLocation>
        <location evidence="1">Cell inner membrane</location>
        <topology evidence="1">Multi-pass membrane protein</topology>
    </subcellularLocation>
    <subcellularLocation>
        <location evidence="12">Cell membrane</location>
        <topology evidence="12">Multi-pass membrane protein</topology>
    </subcellularLocation>
</comment>
<evidence type="ECO:0000256" key="4">
    <source>
        <dbReference type="ARBA" id="ARBA00022475"/>
    </source>
</evidence>
<dbReference type="GO" id="GO:0043190">
    <property type="term" value="C:ATP-binding cassette (ABC) transporter complex"/>
    <property type="evidence" value="ECO:0007669"/>
    <property type="project" value="InterPro"/>
</dbReference>
<name>A0A0F5JY52_9BURK</name>
<dbReference type="OrthoDB" id="7026155at2"/>
<evidence type="ECO:0000256" key="10">
    <source>
        <dbReference type="ARBA" id="ARBA00062718"/>
    </source>
</evidence>
<evidence type="ECO:0000259" key="13">
    <source>
        <dbReference type="PROSITE" id="PS50928"/>
    </source>
</evidence>
<dbReference type="NCBIfam" id="TIGR01726">
    <property type="entry name" value="HEQRo_perm_3TM"/>
    <property type="match status" value="1"/>
</dbReference>
<keyword evidence="3 12" id="KW-0813">Transport</keyword>
<evidence type="ECO:0000256" key="9">
    <source>
        <dbReference type="ARBA" id="ARBA00060298"/>
    </source>
</evidence>
<dbReference type="Proteomes" id="UP000033618">
    <property type="component" value="Unassembled WGS sequence"/>
</dbReference>
<dbReference type="PANTHER" id="PTHR30614:SF0">
    <property type="entry name" value="L-CYSTINE TRANSPORT SYSTEM PERMEASE PROTEIN TCYL"/>
    <property type="match status" value="1"/>
</dbReference>
<comment type="function">
    <text evidence="9">Part of the ABC transporter complex GltIJKL involved in glutamate and aspartate uptake. Probably responsible for the translocation of the substrate across the membrane.</text>
</comment>
<dbReference type="PANTHER" id="PTHR30614">
    <property type="entry name" value="MEMBRANE COMPONENT OF AMINO ACID ABC TRANSPORTER"/>
    <property type="match status" value="1"/>
</dbReference>
<dbReference type="AlphaFoldDB" id="A0A0F5JY52"/>
<evidence type="ECO:0000256" key="1">
    <source>
        <dbReference type="ARBA" id="ARBA00004429"/>
    </source>
</evidence>
<comment type="subunit">
    <text evidence="10">The complex is composed of two ATP-binding proteins (GltL), two transmembrane proteins (GltJ and GltK) and a solute-binding protein (GltI).</text>
</comment>
<organism evidence="14 15">
    <name type="scientific">Robbsia andropogonis</name>
    <dbReference type="NCBI Taxonomy" id="28092"/>
    <lineage>
        <taxon>Bacteria</taxon>
        <taxon>Pseudomonadati</taxon>
        <taxon>Pseudomonadota</taxon>
        <taxon>Betaproteobacteria</taxon>
        <taxon>Burkholderiales</taxon>
        <taxon>Burkholderiaceae</taxon>
        <taxon>Robbsia</taxon>
    </lineage>
</organism>
<dbReference type="RefSeq" id="WP_036008058.1">
    <property type="nucleotide sequence ID" value="NZ_CADFGU010000001.1"/>
</dbReference>
<evidence type="ECO:0000313" key="14">
    <source>
        <dbReference type="EMBL" id="KKB62544.1"/>
    </source>
</evidence>
<accession>A0A0F5JY52</accession>
<evidence type="ECO:0000256" key="12">
    <source>
        <dbReference type="RuleBase" id="RU363032"/>
    </source>
</evidence>
<evidence type="ECO:0000256" key="6">
    <source>
        <dbReference type="ARBA" id="ARBA00022970"/>
    </source>
</evidence>
<keyword evidence="7 12" id="KW-1133">Transmembrane helix</keyword>
<keyword evidence="8 12" id="KW-0472">Membrane</keyword>
<keyword evidence="15" id="KW-1185">Reference proteome</keyword>
<dbReference type="InterPro" id="IPR000515">
    <property type="entry name" value="MetI-like"/>
</dbReference>
<dbReference type="STRING" id="28092.WM40_17185"/>
<dbReference type="GO" id="GO:0006865">
    <property type="term" value="P:amino acid transport"/>
    <property type="evidence" value="ECO:0007669"/>
    <property type="project" value="UniProtKB-KW"/>
</dbReference>
<feature type="transmembrane region" description="Helical" evidence="12">
    <location>
        <begin position="93"/>
        <end position="114"/>
    </location>
</feature>
<evidence type="ECO:0000256" key="3">
    <source>
        <dbReference type="ARBA" id="ARBA00022448"/>
    </source>
</evidence>
<feature type="transmembrane region" description="Helical" evidence="12">
    <location>
        <begin position="58"/>
        <end position="81"/>
    </location>
</feature>
<dbReference type="CDD" id="cd06261">
    <property type="entry name" value="TM_PBP2"/>
    <property type="match status" value="1"/>
</dbReference>
<comment type="caution">
    <text evidence="14">The sequence shown here is derived from an EMBL/GenBank/DDBJ whole genome shotgun (WGS) entry which is preliminary data.</text>
</comment>
<evidence type="ECO:0000256" key="2">
    <source>
        <dbReference type="ARBA" id="ARBA00010072"/>
    </source>
</evidence>
<keyword evidence="6" id="KW-0029">Amino-acid transport</keyword>
<dbReference type="FunFam" id="1.10.3720.10:FF:000006">
    <property type="entry name" value="Glutamate/aspartate ABC transporter, permease protein GltK"/>
    <property type="match status" value="1"/>
</dbReference>
<evidence type="ECO:0000256" key="8">
    <source>
        <dbReference type="ARBA" id="ARBA00023136"/>
    </source>
</evidence>
<dbReference type="SUPFAM" id="SSF161098">
    <property type="entry name" value="MetI-like"/>
    <property type="match status" value="1"/>
</dbReference>
<reference evidence="14 15" key="1">
    <citation type="submission" date="2015-03" db="EMBL/GenBank/DDBJ databases">
        <title>Draft Genome Sequence of Burkholderia andropogonis type strain ICMP2807, isolated from Sorghum bicolor.</title>
        <authorList>
            <person name="Lopes-Santos L."/>
            <person name="Castro D.B."/>
            <person name="Ottoboni L.M."/>
            <person name="Park D."/>
            <person name="Weirc B.S."/>
            <person name="Destefano S.A."/>
        </authorList>
    </citation>
    <scope>NUCLEOTIDE SEQUENCE [LARGE SCALE GENOMIC DNA]</scope>
    <source>
        <strain evidence="14 15">ICMP2807</strain>
    </source>
</reference>
<feature type="transmembrane region" description="Helical" evidence="12">
    <location>
        <begin position="186"/>
        <end position="209"/>
    </location>
</feature>
<feature type="transmembrane region" description="Helical" evidence="12">
    <location>
        <begin position="22"/>
        <end position="46"/>
    </location>
</feature>
<evidence type="ECO:0000256" key="11">
    <source>
        <dbReference type="ARBA" id="ARBA00073645"/>
    </source>
</evidence>
<protein>
    <recommendedName>
        <fullName evidence="11">Glutamate/aspartate import permease protein GltK</fullName>
    </recommendedName>
</protein>
<evidence type="ECO:0000313" key="15">
    <source>
        <dbReference type="Proteomes" id="UP000033618"/>
    </source>
</evidence>
<gene>
    <name evidence="14" type="ORF">WM40_17185</name>
</gene>
<dbReference type="InterPro" id="IPR035906">
    <property type="entry name" value="MetI-like_sf"/>
</dbReference>
<dbReference type="InterPro" id="IPR010065">
    <property type="entry name" value="AA_ABC_transptr_permease_3TM"/>
</dbReference>
<feature type="domain" description="ABC transmembrane type-1" evidence="13">
    <location>
        <begin position="22"/>
        <end position="210"/>
    </location>
</feature>
<dbReference type="EMBL" id="LAQU01000019">
    <property type="protein sequence ID" value="KKB62544.1"/>
    <property type="molecule type" value="Genomic_DNA"/>
</dbReference>
<dbReference type="PATRIC" id="fig|28092.6.peg.4048"/>
<proteinExistence type="inferred from homology"/>
<sequence>MSLFNVPDFLGYLVNVFLMEGALITLALTIATAVGGMIVGMGVALLRMSSNPVLRGPAAFYIWVMRGTPLLVQLVIVFTGLPQFGIRLNVLESSLFALILNEAAYLAEIIRAGFLSVPQGQREAADALGLPRWVKLWKVTFPQAFRLMIPSLGNSVNGLLKATSLTSVISMEELMRRSQMLMQAKFEVLEVFCAAAIYYLLMTTAWGFFQQWLEKRYSAGFGTRK</sequence>
<evidence type="ECO:0000256" key="5">
    <source>
        <dbReference type="ARBA" id="ARBA00022692"/>
    </source>
</evidence>
<dbReference type="PROSITE" id="PS50928">
    <property type="entry name" value="ABC_TM1"/>
    <property type="match status" value="1"/>
</dbReference>
<keyword evidence="5 12" id="KW-0812">Transmembrane</keyword>
<evidence type="ECO:0000256" key="7">
    <source>
        <dbReference type="ARBA" id="ARBA00022989"/>
    </source>
</evidence>
<dbReference type="Pfam" id="PF00528">
    <property type="entry name" value="BPD_transp_1"/>
    <property type="match status" value="1"/>
</dbReference>
<keyword evidence="4" id="KW-1003">Cell membrane</keyword>
<dbReference type="Gene3D" id="1.10.3720.10">
    <property type="entry name" value="MetI-like"/>
    <property type="match status" value="1"/>
</dbReference>
<dbReference type="GO" id="GO:0022857">
    <property type="term" value="F:transmembrane transporter activity"/>
    <property type="evidence" value="ECO:0007669"/>
    <property type="project" value="InterPro"/>
</dbReference>
<comment type="similarity">
    <text evidence="2">Belongs to the binding-protein-dependent transport system permease family. HisMQ subfamily.</text>
</comment>